<proteinExistence type="inferred from homology"/>
<keyword evidence="2" id="KW-0805">Transcription regulation</keyword>
<evidence type="ECO:0000256" key="3">
    <source>
        <dbReference type="ARBA" id="ARBA00023125"/>
    </source>
</evidence>
<accession>A0A967CB81</accession>
<dbReference type="InterPro" id="IPR036388">
    <property type="entry name" value="WH-like_DNA-bd_sf"/>
</dbReference>
<gene>
    <name evidence="6" type="ORF">HBA54_05260</name>
</gene>
<protein>
    <submittedName>
        <fullName evidence="6">LysR family transcriptional regulator</fullName>
    </submittedName>
</protein>
<dbReference type="PROSITE" id="PS50931">
    <property type="entry name" value="HTH_LYSR"/>
    <property type="match status" value="1"/>
</dbReference>
<dbReference type="SUPFAM" id="SSF46785">
    <property type="entry name" value="Winged helix' DNA-binding domain"/>
    <property type="match status" value="1"/>
</dbReference>
<organism evidence="6 7">
    <name type="scientific">Pelagibius litoralis</name>
    <dbReference type="NCBI Taxonomy" id="374515"/>
    <lineage>
        <taxon>Bacteria</taxon>
        <taxon>Pseudomonadati</taxon>
        <taxon>Pseudomonadota</taxon>
        <taxon>Alphaproteobacteria</taxon>
        <taxon>Rhodospirillales</taxon>
        <taxon>Rhodovibrionaceae</taxon>
        <taxon>Pelagibius</taxon>
    </lineage>
</organism>
<evidence type="ECO:0000259" key="5">
    <source>
        <dbReference type="PROSITE" id="PS50931"/>
    </source>
</evidence>
<evidence type="ECO:0000256" key="1">
    <source>
        <dbReference type="ARBA" id="ARBA00009437"/>
    </source>
</evidence>
<dbReference type="GO" id="GO:0003700">
    <property type="term" value="F:DNA-binding transcription factor activity"/>
    <property type="evidence" value="ECO:0007669"/>
    <property type="project" value="InterPro"/>
</dbReference>
<dbReference type="PRINTS" id="PR00039">
    <property type="entry name" value="HTHLYSR"/>
</dbReference>
<dbReference type="SUPFAM" id="SSF53850">
    <property type="entry name" value="Periplasmic binding protein-like II"/>
    <property type="match status" value="1"/>
</dbReference>
<dbReference type="AlphaFoldDB" id="A0A967CB81"/>
<dbReference type="Gene3D" id="1.10.10.10">
    <property type="entry name" value="Winged helix-like DNA-binding domain superfamily/Winged helix DNA-binding domain"/>
    <property type="match status" value="1"/>
</dbReference>
<dbReference type="Pfam" id="PF03466">
    <property type="entry name" value="LysR_substrate"/>
    <property type="match status" value="1"/>
</dbReference>
<dbReference type="RefSeq" id="WP_167222103.1">
    <property type="nucleotide sequence ID" value="NZ_JAAQPH010000003.1"/>
</dbReference>
<dbReference type="Gene3D" id="3.40.190.10">
    <property type="entry name" value="Periplasmic binding protein-like II"/>
    <property type="match status" value="2"/>
</dbReference>
<keyword evidence="7" id="KW-1185">Reference proteome</keyword>
<dbReference type="EMBL" id="JAAQPH010000003">
    <property type="protein sequence ID" value="NIA67994.1"/>
    <property type="molecule type" value="Genomic_DNA"/>
</dbReference>
<dbReference type="FunFam" id="1.10.10.10:FF:000001">
    <property type="entry name" value="LysR family transcriptional regulator"/>
    <property type="match status" value="1"/>
</dbReference>
<keyword evidence="3" id="KW-0238">DNA-binding</keyword>
<dbReference type="Proteomes" id="UP000761264">
    <property type="component" value="Unassembled WGS sequence"/>
</dbReference>
<dbReference type="InterPro" id="IPR005119">
    <property type="entry name" value="LysR_subst-bd"/>
</dbReference>
<dbReference type="InterPro" id="IPR000847">
    <property type="entry name" value="LysR_HTH_N"/>
</dbReference>
<dbReference type="GO" id="GO:0032993">
    <property type="term" value="C:protein-DNA complex"/>
    <property type="evidence" value="ECO:0007669"/>
    <property type="project" value="TreeGrafter"/>
</dbReference>
<evidence type="ECO:0000256" key="4">
    <source>
        <dbReference type="ARBA" id="ARBA00023163"/>
    </source>
</evidence>
<comment type="similarity">
    <text evidence="1">Belongs to the LysR transcriptional regulatory family.</text>
</comment>
<feature type="domain" description="HTH lysR-type" evidence="5">
    <location>
        <begin position="3"/>
        <end position="60"/>
    </location>
</feature>
<keyword evidence="4" id="KW-0804">Transcription</keyword>
<name>A0A967CB81_9PROT</name>
<reference evidence="6" key="1">
    <citation type="submission" date="2020-03" db="EMBL/GenBank/DDBJ databases">
        <title>Genome of Pelagibius litoralis DSM 21314T.</title>
        <authorList>
            <person name="Wang G."/>
        </authorList>
    </citation>
    <scope>NUCLEOTIDE SEQUENCE</scope>
    <source>
        <strain evidence="6">DSM 21314</strain>
    </source>
</reference>
<dbReference type="PANTHER" id="PTHR30346">
    <property type="entry name" value="TRANSCRIPTIONAL DUAL REGULATOR HCAR-RELATED"/>
    <property type="match status" value="1"/>
</dbReference>
<comment type="caution">
    <text evidence="6">The sequence shown here is derived from an EMBL/GenBank/DDBJ whole genome shotgun (WGS) entry which is preliminary data.</text>
</comment>
<dbReference type="Pfam" id="PF00126">
    <property type="entry name" value="HTH_1"/>
    <property type="match status" value="1"/>
</dbReference>
<evidence type="ECO:0000256" key="2">
    <source>
        <dbReference type="ARBA" id="ARBA00023015"/>
    </source>
</evidence>
<evidence type="ECO:0000313" key="7">
    <source>
        <dbReference type="Proteomes" id="UP000761264"/>
    </source>
</evidence>
<dbReference type="GO" id="GO:0003677">
    <property type="term" value="F:DNA binding"/>
    <property type="evidence" value="ECO:0007669"/>
    <property type="project" value="UniProtKB-KW"/>
</dbReference>
<dbReference type="PANTHER" id="PTHR30346:SF0">
    <property type="entry name" value="HCA OPERON TRANSCRIPTIONAL ACTIVATOR HCAR"/>
    <property type="match status" value="1"/>
</dbReference>
<evidence type="ECO:0000313" key="6">
    <source>
        <dbReference type="EMBL" id="NIA67994.1"/>
    </source>
</evidence>
<sequence>MHIGMRHIRYFVAVAEELHFRRAAERLNISQPALSRAIRHIETEVGVQLFERSNRHVALTYAGANFLRGCSTALTYMDGAIDQAQKATTGEKGHLVIGYTDIAIAGRLPQILKSFRQRYPEVTLEPRHDYTEAQLKDLEAGALDFGFVTGPMLQPGLDSLAVQHDGFIVILYASHPLVKEREIALDALAGEPFVLGTTSNWTYYHDHLYRLCRDAGFQPDVVQTASNSEGIFGLIACEMGISIQAKAIENCLRRGLETRPLKDCAVTVPTLAAWNRETLTPVKQRFIDHLAEQAEDLVG</sequence>
<dbReference type="InterPro" id="IPR036390">
    <property type="entry name" value="WH_DNA-bd_sf"/>
</dbReference>
<dbReference type="CDD" id="cd08414">
    <property type="entry name" value="PBP2_LTTR_aromatics_like"/>
    <property type="match status" value="1"/>
</dbReference>